<dbReference type="PANTHER" id="PTHR47602">
    <property type="entry name" value="F-BOX PROTEIN SKIP22"/>
    <property type="match status" value="1"/>
</dbReference>
<dbReference type="Proteomes" id="UP000504610">
    <property type="component" value="Chromosome 4"/>
</dbReference>
<dbReference type="GeneID" id="108850741"/>
<keyword evidence="2" id="KW-1185">Reference proteome</keyword>
<reference evidence="3" key="2">
    <citation type="submission" date="2025-08" db="UniProtKB">
        <authorList>
            <consortium name="RefSeq"/>
        </authorList>
    </citation>
    <scope>IDENTIFICATION</scope>
    <source>
        <tissue evidence="3">Leaf</tissue>
    </source>
</reference>
<dbReference type="PANTHER" id="PTHR47602:SF3">
    <property type="entry name" value="F-BOX DOMAIN-CONTAINING PROTEIN"/>
    <property type="match status" value="1"/>
</dbReference>
<dbReference type="PROSITE" id="PS50181">
    <property type="entry name" value="FBOX"/>
    <property type="match status" value="1"/>
</dbReference>
<sequence>MMKLILRRHKTRETLEFELAVTSNLHDLCLRISSSTPFSVHFSLNCNDKPSPKDTLRSLGYSLHLSAFTASSSPMGIEIVASAERKRLSELFLLKKVLLEKSGDTSEFTTLVTSVHAVMLESGFMLLNNHGRFDKFTFSNELFNVSLMYTLPELITKTSVEYVTVRFQRLNNTVVVYGSLGGGGCMVQRVNLNKNRFASVIDLVVDTLKFEKQSSCRSYREAFTFLKMVKDGLSIPLLMGLCDKYGLELPACLMRLPTELKMKILELVTGESVAKMACVCKELQCLASNNDLWKHKCLEEAKHFVANQSGTISWKAEFATFSKEQQKVRRVTSSSPGINAYSRAYRIGRLRELHRHRQR</sequence>
<reference evidence="2" key="1">
    <citation type="journal article" date="2019" name="Database">
        <title>The radish genome database (RadishGD): an integrated information resource for radish genomics.</title>
        <authorList>
            <person name="Yu H.J."/>
            <person name="Baek S."/>
            <person name="Lee Y.J."/>
            <person name="Cho A."/>
            <person name="Mun J.H."/>
        </authorList>
    </citation>
    <scope>NUCLEOTIDE SEQUENCE [LARGE SCALE GENOMIC DNA]</scope>
    <source>
        <strain evidence="2">cv. WK10039</strain>
    </source>
</reference>
<dbReference type="AlphaFoldDB" id="A0A6J0N4Z2"/>
<accession>A0A6J0N4Z2</accession>
<dbReference type="OrthoDB" id="101791at2759"/>
<dbReference type="KEGG" id="rsz:108850741"/>
<name>A0A6J0N4Z2_RAPSA</name>
<proteinExistence type="predicted"/>
<dbReference type="SMART" id="SM00256">
    <property type="entry name" value="FBOX"/>
    <property type="match status" value="1"/>
</dbReference>
<evidence type="ECO:0000313" key="3">
    <source>
        <dbReference type="RefSeq" id="XP_018479722.1"/>
    </source>
</evidence>
<dbReference type="Pfam" id="PF12937">
    <property type="entry name" value="F-box-like"/>
    <property type="match status" value="1"/>
</dbReference>
<dbReference type="InterPro" id="IPR036047">
    <property type="entry name" value="F-box-like_dom_sf"/>
</dbReference>
<evidence type="ECO:0000259" key="1">
    <source>
        <dbReference type="PROSITE" id="PS50181"/>
    </source>
</evidence>
<feature type="domain" description="F-box" evidence="1">
    <location>
        <begin position="250"/>
        <end position="296"/>
    </location>
</feature>
<organism evidence="2 3">
    <name type="scientific">Raphanus sativus</name>
    <name type="common">Radish</name>
    <name type="synonym">Raphanus raphanistrum var. sativus</name>
    <dbReference type="NCBI Taxonomy" id="3726"/>
    <lineage>
        <taxon>Eukaryota</taxon>
        <taxon>Viridiplantae</taxon>
        <taxon>Streptophyta</taxon>
        <taxon>Embryophyta</taxon>
        <taxon>Tracheophyta</taxon>
        <taxon>Spermatophyta</taxon>
        <taxon>Magnoliopsida</taxon>
        <taxon>eudicotyledons</taxon>
        <taxon>Gunneridae</taxon>
        <taxon>Pentapetalae</taxon>
        <taxon>rosids</taxon>
        <taxon>malvids</taxon>
        <taxon>Brassicales</taxon>
        <taxon>Brassicaceae</taxon>
        <taxon>Brassiceae</taxon>
        <taxon>Raphanus</taxon>
    </lineage>
</organism>
<gene>
    <name evidence="3" type="primary">LOC108850741</name>
</gene>
<dbReference type="Gene3D" id="3.40.1000.30">
    <property type="match status" value="1"/>
</dbReference>
<dbReference type="RefSeq" id="XP_018479722.1">
    <property type="nucleotide sequence ID" value="XM_018624220.2"/>
</dbReference>
<protein>
    <submittedName>
        <fullName evidence="3">F-box protein SKIP22-like</fullName>
    </submittedName>
</protein>
<dbReference type="CDD" id="cd22165">
    <property type="entry name" value="F-box_AtSKIP22-like"/>
    <property type="match status" value="1"/>
</dbReference>
<dbReference type="InterPro" id="IPR001810">
    <property type="entry name" value="F-box_dom"/>
</dbReference>
<dbReference type="Gene3D" id="1.20.1280.50">
    <property type="match status" value="1"/>
</dbReference>
<evidence type="ECO:0000313" key="2">
    <source>
        <dbReference type="Proteomes" id="UP000504610"/>
    </source>
</evidence>
<dbReference type="SUPFAM" id="SSF81383">
    <property type="entry name" value="F-box domain"/>
    <property type="match status" value="1"/>
</dbReference>